<comment type="similarity">
    <text evidence="1 3">Belongs to the short-chain dehydrogenases/reductases (SDR) family.</text>
</comment>
<dbReference type="InterPro" id="IPR002347">
    <property type="entry name" value="SDR_fam"/>
</dbReference>
<evidence type="ECO:0000256" key="2">
    <source>
        <dbReference type="ARBA" id="ARBA00023002"/>
    </source>
</evidence>
<dbReference type="PANTHER" id="PTHR44196">
    <property type="entry name" value="DEHYDROGENASE/REDUCTASE SDR FAMILY MEMBER 7B"/>
    <property type="match status" value="1"/>
</dbReference>
<evidence type="ECO:0000313" key="4">
    <source>
        <dbReference type="EMBL" id="SEQ52836.1"/>
    </source>
</evidence>
<dbReference type="EMBL" id="FOGF01000001">
    <property type="protein sequence ID" value="SEQ52836.1"/>
    <property type="molecule type" value="Genomic_DNA"/>
</dbReference>
<keyword evidence="2" id="KW-0560">Oxidoreductase</keyword>
<dbReference type="RefSeq" id="WP_089745411.1">
    <property type="nucleotide sequence ID" value="NZ_FOGF01000001.1"/>
</dbReference>
<evidence type="ECO:0000313" key="5">
    <source>
        <dbReference type="Proteomes" id="UP000198556"/>
    </source>
</evidence>
<dbReference type="Gene3D" id="3.40.50.720">
    <property type="entry name" value="NAD(P)-binding Rossmann-like Domain"/>
    <property type="match status" value="1"/>
</dbReference>
<gene>
    <name evidence="4" type="ORF">SAMN05421767_10129</name>
</gene>
<dbReference type="Proteomes" id="UP000198556">
    <property type="component" value="Unassembled WGS sequence"/>
</dbReference>
<dbReference type="PRINTS" id="PR00081">
    <property type="entry name" value="GDHRDH"/>
</dbReference>
<name>A0A1H9GRU5_9LACT</name>
<dbReference type="InterPro" id="IPR020904">
    <property type="entry name" value="Sc_DH/Rdtase_CS"/>
</dbReference>
<dbReference type="PIRSF" id="PIRSF000126">
    <property type="entry name" value="11-beta-HSD1"/>
    <property type="match status" value="1"/>
</dbReference>
<proteinExistence type="inferred from homology"/>
<dbReference type="SUPFAM" id="SSF51735">
    <property type="entry name" value="NAD(P)-binding Rossmann-fold domains"/>
    <property type="match status" value="1"/>
</dbReference>
<dbReference type="OrthoDB" id="9793345at2"/>
<dbReference type="AlphaFoldDB" id="A0A1H9GRU5"/>
<organism evidence="4 5">
    <name type="scientific">Granulicatella balaenopterae</name>
    <dbReference type="NCBI Taxonomy" id="137733"/>
    <lineage>
        <taxon>Bacteria</taxon>
        <taxon>Bacillati</taxon>
        <taxon>Bacillota</taxon>
        <taxon>Bacilli</taxon>
        <taxon>Lactobacillales</taxon>
        <taxon>Carnobacteriaceae</taxon>
        <taxon>Granulicatella</taxon>
    </lineage>
</organism>
<dbReference type="PRINTS" id="PR00080">
    <property type="entry name" value="SDRFAMILY"/>
</dbReference>
<dbReference type="GO" id="GO:0016020">
    <property type="term" value="C:membrane"/>
    <property type="evidence" value="ECO:0007669"/>
    <property type="project" value="TreeGrafter"/>
</dbReference>
<accession>A0A1H9GRU5</accession>
<dbReference type="GO" id="GO:0016616">
    <property type="term" value="F:oxidoreductase activity, acting on the CH-OH group of donors, NAD or NADP as acceptor"/>
    <property type="evidence" value="ECO:0007669"/>
    <property type="project" value="UniProtKB-ARBA"/>
</dbReference>
<reference evidence="4 5" key="1">
    <citation type="submission" date="2016-10" db="EMBL/GenBank/DDBJ databases">
        <authorList>
            <person name="de Groot N.N."/>
        </authorList>
    </citation>
    <scope>NUCLEOTIDE SEQUENCE [LARGE SCALE GENOMIC DNA]</scope>
    <source>
        <strain evidence="4 5">DSM 15827</strain>
    </source>
</reference>
<dbReference type="PROSITE" id="PS00061">
    <property type="entry name" value="ADH_SHORT"/>
    <property type="match status" value="1"/>
</dbReference>
<evidence type="ECO:0000256" key="1">
    <source>
        <dbReference type="ARBA" id="ARBA00006484"/>
    </source>
</evidence>
<keyword evidence="5" id="KW-1185">Reference proteome</keyword>
<evidence type="ECO:0008006" key="6">
    <source>
        <dbReference type="Google" id="ProtNLM"/>
    </source>
</evidence>
<dbReference type="PANTHER" id="PTHR44196:SF1">
    <property type="entry name" value="DEHYDROGENASE_REDUCTASE SDR FAMILY MEMBER 7B"/>
    <property type="match status" value="1"/>
</dbReference>
<protein>
    <recommendedName>
        <fullName evidence="6">Short-chain dehydrogenase</fullName>
    </recommendedName>
</protein>
<evidence type="ECO:0000256" key="3">
    <source>
        <dbReference type="RuleBase" id="RU000363"/>
    </source>
</evidence>
<dbReference type="STRING" id="137733.SAMN05421767_10129"/>
<dbReference type="InterPro" id="IPR036291">
    <property type="entry name" value="NAD(P)-bd_dom_sf"/>
</dbReference>
<sequence>MRKQLSNKTAVITGASGGLGEQFAYQLAQKNMNVILIARNLEKLTRIKEKCKAMTNGKVIVFSCDLTDSCERKKVIDELVKMGDIDVLINNAGFGLFKEAVDFSEEEIRVMFELNVAALMDLTINLVPQMKERGGGTIVQIASQAGKMATNKSSIYSATKFAVLGFTNALRLELKKDKINVISVNPGPIETNFFNVADASGKYLESVGAIVLSPEKVAKKVIRAIETGKREVNLPKIMNVGSKVYTLCPHFGDWVTLHLFNKK</sequence>
<dbReference type="FunFam" id="3.40.50.720:FF:000047">
    <property type="entry name" value="NADP-dependent L-serine/L-allo-threonine dehydrogenase"/>
    <property type="match status" value="1"/>
</dbReference>
<dbReference type="Pfam" id="PF00106">
    <property type="entry name" value="adh_short"/>
    <property type="match status" value="1"/>
</dbReference>